<sequence length="432" mass="48947">MAGNTTVLEQIFHTSPSCDAWNLIMERALYHLACFILLLAYMGGSGIFGCIFIFLLMALGCLCTTMWGWLLACGLDIFVWNLLLTFACIVQVSHLLYRLRKESYGEDYDCLYQTLYHPLQVPIDVFKEIAQCSSMQVQTLSTDQSYALEGKTPIDRLSLLISGRVKVTLDGQFLHYIFPYQFLDSPEWESLRPSEEGTFQIPLPSLTASADSTPITHCIRRFHSHHTLHPRILFPSLTASADSTPITHCIHGFYSHHSLHSADSTPITHCICRFHSHHTLHPRILFPSLIAFCRFHSHHSLHLQIPPHHTLHPRTLFPSLTASADSTPITHCIHGFYSHHSLHSADSTPITHCIRRFHYHHTLHPQILSPFLPSFSLQKIHSRCEGENCTSPPLRPGEIFTSEDLSVNTLVPIGRTGVLWYLLSNSHALPIE</sequence>
<name>A0AAD1VJU9_PELCU</name>
<dbReference type="GO" id="GO:0042391">
    <property type="term" value="P:regulation of membrane potential"/>
    <property type="evidence" value="ECO:0007669"/>
    <property type="project" value="TreeGrafter"/>
</dbReference>
<organism evidence="7 8">
    <name type="scientific">Pelobates cultripes</name>
    <name type="common">Western spadefoot toad</name>
    <dbReference type="NCBI Taxonomy" id="61616"/>
    <lineage>
        <taxon>Eukaryota</taxon>
        <taxon>Metazoa</taxon>
        <taxon>Chordata</taxon>
        <taxon>Craniata</taxon>
        <taxon>Vertebrata</taxon>
        <taxon>Euteleostomi</taxon>
        <taxon>Amphibia</taxon>
        <taxon>Batrachia</taxon>
        <taxon>Anura</taxon>
        <taxon>Pelobatoidea</taxon>
        <taxon>Pelobatidae</taxon>
        <taxon>Pelobates</taxon>
    </lineage>
</organism>
<reference evidence="7" key="1">
    <citation type="submission" date="2022-03" db="EMBL/GenBank/DDBJ databases">
        <authorList>
            <person name="Alioto T."/>
            <person name="Alioto T."/>
            <person name="Gomez Garrido J."/>
        </authorList>
    </citation>
    <scope>NUCLEOTIDE SEQUENCE</scope>
</reference>
<evidence type="ECO:0000256" key="3">
    <source>
        <dbReference type="ARBA" id="ARBA00022989"/>
    </source>
</evidence>
<dbReference type="GO" id="GO:0030552">
    <property type="term" value="F:cAMP binding"/>
    <property type="evidence" value="ECO:0007669"/>
    <property type="project" value="TreeGrafter"/>
</dbReference>
<comment type="subcellular location">
    <subcellularLocation>
        <location evidence="1">Membrane</location>
        <topology evidence="1">Multi-pass membrane protein</topology>
    </subcellularLocation>
</comment>
<gene>
    <name evidence="7" type="ORF">PECUL_23A040317</name>
</gene>
<dbReference type="PANTHER" id="PTHR12101">
    <property type="entry name" value="POPEYE DOMAIN CONTAINING PROTEIN"/>
    <property type="match status" value="1"/>
</dbReference>
<evidence type="ECO:0000313" key="7">
    <source>
        <dbReference type="EMBL" id="CAH2218727.1"/>
    </source>
</evidence>
<dbReference type="GO" id="GO:0007519">
    <property type="term" value="P:skeletal muscle tissue development"/>
    <property type="evidence" value="ECO:0007669"/>
    <property type="project" value="TreeGrafter"/>
</dbReference>
<dbReference type="InterPro" id="IPR055272">
    <property type="entry name" value="POPDC1-3_dom"/>
</dbReference>
<dbReference type="EMBL" id="OW240912">
    <property type="protein sequence ID" value="CAH2218727.1"/>
    <property type="molecule type" value="Genomic_DNA"/>
</dbReference>
<dbReference type="GO" id="GO:0007507">
    <property type="term" value="P:heart development"/>
    <property type="evidence" value="ECO:0007669"/>
    <property type="project" value="TreeGrafter"/>
</dbReference>
<accession>A0AAD1VJU9</accession>
<dbReference type="PANTHER" id="PTHR12101:SF15">
    <property type="entry name" value="POPEYE DOMAIN-CONTAINING PROTEIN 2"/>
    <property type="match status" value="1"/>
</dbReference>
<feature type="transmembrane region" description="Helical" evidence="5">
    <location>
        <begin position="77"/>
        <end position="97"/>
    </location>
</feature>
<dbReference type="Proteomes" id="UP001295444">
    <property type="component" value="Chromosome 01"/>
</dbReference>
<proteinExistence type="predicted"/>
<evidence type="ECO:0000313" key="8">
    <source>
        <dbReference type="Proteomes" id="UP001295444"/>
    </source>
</evidence>
<evidence type="ECO:0000259" key="6">
    <source>
        <dbReference type="Pfam" id="PF04831"/>
    </source>
</evidence>
<dbReference type="Pfam" id="PF04831">
    <property type="entry name" value="POPDC1-3"/>
    <property type="match status" value="1"/>
</dbReference>
<evidence type="ECO:0000256" key="5">
    <source>
        <dbReference type="SAM" id="Phobius"/>
    </source>
</evidence>
<evidence type="ECO:0000256" key="2">
    <source>
        <dbReference type="ARBA" id="ARBA00022692"/>
    </source>
</evidence>
<keyword evidence="2 5" id="KW-0812">Transmembrane</keyword>
<dbReference type="InterPro" id="IPR006916">
    <property type="entry name" value="POPDC1-3"/>
</dbReference>
<dbReference type="GO" id="GO:0042383">
    <property type="term" value="C:sarcolemma"/>
    <property type="evidence" value="ECO:0007669"/>
    <property type="project" value="TreeGrafter"/>
</dbReference>
<keyword evidence="8" id="KW-1185">Reference proteome</keyword>
<keyword evidence="3 5" id="KW-1133">Transmembrane helix</keyword>
<feature type="domain" description="POPDC1-3" evidence="6">
    <location>
        <begin position="26"/>
        <end position="178"/>
    </location>
</feature>
<evidence type="ECO:0000256" key="1">
    <source>
        <dbReference type="ARBA" id="ARBA00004141"/>
    </source>
</evidence>
<evidence type="ECO:0000256" key="4">
    <source>
        <dbReference type="ARBA" id="ARBA00023136"/>
    </source>
</evidence>
<keyword evidence="4 5" id="KW-0472">Membrane</keyword>
<protein>
    <submittedName>
        <fullName evidence="7">Popeye domain-containing 2 isoform X1</fullName>
    </submittedName>
</protein>
<dbReference type="AlphaFoldDB" id="A0AAD1VJU9"/>
<dbReference type="GO" id="GO:0051146">
    <property type="term" value="P:striated muscle cell differentiation"/>
    <property type="evidence" value="ECO:0007669"/>
    <property type="project" value="TreeGrafter"/>
</dbReference>